<dbReference type="InterPro" id="IPR050846">
    <property type="entry name" value="TLCD"/>
</dbReference>
<evidence type="ECO:0000259" key="6">
    <source>
        <dbReference type="Pfam" id="PF03798"/>
    </source>
</evidence>
<organism evidence="7">
    <name type="scientific">Odontella aurita</name>
    <dbReference type="NCBI Taxonomy" id="265563"/>
    <lineage>
        <taxon>Eukaryota</taxon>
        <taxon>Sar</taxon>
        <taxon>Stramenopiles</taxon>
        <taxon>Ochrophyta</taxon>
        <taxon>Bacillariophyta</taxon>
        <taxon>Mediophyceae</taxon>
        <taxon>Biddulphiophycidae</taxon>
        <taxon>Eupodiscales</taxon>
        <taxon>Odontellaceae</taxon>
        <taxon>Odontella</taxon>
    </lineage>
</organism>
<sequence length="281" mass="30961">MTRSPARLLALVALLDNLGARSVSLRLVAFTTAAFLLGMRRTAGLKAGIEWHALLHALVVGLGALGCLALERHFEGGEDMGGAITLDYSRARGLTEEDARGMSEFHRSALCLGPLTSLHRIIPALTLGYSICDVLDSFKLGPAFLMHGVATSTVMGFFCEIGSSHVVTSMLLMELSTIILAAMRGTFYSPGVQVAVQLLFVVSFFVVRILWVPRIWWNIAIEMNKTRGSDVDSCSLNVMFAVIVVFGVFFHSLNAYWFYRMILKIKRKISGEEKKDNVHME</sequence>
<gene>
    <name evidence="7" type="ORF">OAUR00152_LOCUS42527</name>
</gene>
<feature type="transmembrane region" description="Helical" evidence="5">
    <location>
        <begin position="194"/>
        <end position="216"/>
    </location>
</feature>
<dbReference type="GO" id="GO:0055088">
    <property type="term" value="P:lipid homeostasis"/>
    <property type="evidence" value="ECO:0007669"/>
    <property type="project" value="TreeGrafter"/>
</dbReference>
<evidence type="ECO:0000256" key="5">
    <source>
        <dbReference type="SAM" id="Phobius"/>
    </source>
</evidence>
<proteinExistence type="predicted"/>
<evidence type="ECO:0000256" key="2">
    <source>
        <dbReference type="ARBA" id="ARBA00022692"/>
    </source>
</evidence>
<keyword evidence="4 5" id="KW-0472">Membrane</keyword>
<dbReference type="PANTHER" id="PTHR13439">
    <property type="entry name" value="CT120 PROTEIN"/>
    <property type="match status" value="1"/>
</dbReference>
<dbReference type="GO" id="GO:0016020">
    <property type="term" value="C:membrane"/>
    <property type="evidence" value="ECO:0007669"/>
    <property type="project" value="UniProtKB-SubCell"/>
</dbReference>
<keyword evidence="2 5" id="KW-0812">Transmembrane</keyword>
<evidence type="ECO:0000256" key="4">
    <source>
        <dbReference type="ARBA" id="ARBA00023136"/>
    </source>
</evidence>
<dbReference type="Pfam" id="PF03798">
    <property type="entry name" value="TRAM_LAG1_CLN8"/>
    <property type="match status" value="1"/>
</dbReference>
<dbReference type="InterPro" id="IPR006634">
    <property type="entry name" value="TLC-dom"/>
</dbReference>
<reference evidence="7" key="1">
    <citation type="submission" date="2021-01" db="EMBL/GenBank/DDBJ databases">
        <authorList>
            <person name="Corre E."/>
            <person name="Pelletier E."/>
            <person name="Niang G."/>
            <person name="Scheremetjew M."/>
            <person name="Finn R."/>
            <person name="Kale V."/>
            <person name="Holt S."/>
            <person name="Cochrane G."/>
            <person name="Meng A."/>
            <person name="Brown T."/>
            <person name="Cohen L."/>
        </authorList>
    </citation>
    <scope>NUCLEOTIDE SEQUENCE</scope>
    <source>
        <strain evidence="7">Isolate 1302-5</strain>
    </source>
</reference>
<comment type="subcellular location">
    <subcellularLocation>
        <location evidence="1">Membrane</location>
        <topology evidence="1">Multi-pass membrane protein</topology>
    </subcellularLocation>
</comment>
<name>A0A7S4KC04_9STRA</name>
<feature type="domain" description="TLC" evidence="6">
    <location>
        <begin position="121"/>
        <end position="262"/>
    </location>
</feature>
<dbReference type="AlphaFoldDB" id="A0A7S4KC04"/>
<accession>A0A7S4KC04</accession>
<dbReference type="GO" id="GO:0005783">
    <property type="term" value="C:endoplasmic reticulum"/>
    <property type="evidence" value="ECO:0007669"/>
    <property type="project" value="TreeGrafter"/>
</dbReference>
<evidence type="ECO:0000313" key="7">
    <source>
        <dbReference type="EMBL" id="CAE2289885.1"/>
    </source>
</evidence>
<evidence type="ECO:0000256" key="1">
    <source>
        <dbReference type="ARBA" id="ARBA00004141"/>
    </source>
</evidence>
<feature type="transmembrane region" description="Helical" evidence="5">
    <location>
        <begin position="49"/>
        <end position="70"/>
    </location>
</feature>
<feature type="transmembrane region" description="Helical" evidence="5">
    <location>
        <begin position="164"/>
        <end position="182"/>
    </location>
</feature>
<dbReference type="PANTHER" id="PTHR13439:SF0">
    <property type="entry name" value="TOPOISOMERASE I DAMAGE AFFECTED PROTEIN 4"/>
    <property type="match status" value="1"/>
</dbReference>
<evidence type="ECO:0000256" key="3">
    <source>
        <dbReference type="ARBA" id="ARBA00022989"/>
    </source>
</evidence>
<protein>
    <recommendedName>
        <fullName evidence="6">TLC domain-containing protein</fullName>
    </recommendedName>
</protein>
<dbReference type="EMBL" id="HBKQ01062379">
    <property type="protein sequence ID" value="CAE2289885.1"/>
    <property type="molecule type" value="Transcribed_RNA"/>
</dbReference>
<keyword evidence="3 5" id="KW-1133">Transmembrane helix</keyword>
<feature type="transmembrane region" description="Helical" evidence="5">
    <location>
        <begin position="236"/>
        <end position="259"/>
    </location>
</feature>